<name>A0A7R9DIN2_TIMPO</name>
<dbReference type="GO" id="GO:0005524">
    <property type="term" value="F:ATP binding"/>
    <property type="evidence" value="ECO:0007669"/>
    <property type="project" value="UniProtKB-KW"/>
</dbReference>
<dbReference type="GO" id="GO:0016020">
    <property type="term" value="C:membrane"/>
    <property type="evidence" value="ECO:0007669"/>
    <property type="project" value="TreeGrafter"/>
</dbReference>
<keyword evidence="1" id="KW-0547">Nucleotide-binding</keyword>
<dbReference type="AlphaFoldDB" id="A0A7R9DIN2"/>
<feature type="chain" id="PRO_5030698901" evidence="3">
    <location>
        <begin position="19"/>
        <end position="176"/>
    </location>
</feature>
<keyword evidence="2" id="KW-0067">ATP-binding</keyword>
<evidence type="ECO:0000313" key="4">
    <source>
        <dbReference type="EMBL" id="CAD7413962.1"/>
    </source>
</evidence>
<dbReference type="EMBL" id="OD007393">
    <property type="protein sequence ID" value="CAD7413962.1"/>
    <property type="molecule type" value="Genomic_DNA"/>
</dbReference>
<dbReference type="Gene3D" id="3.40.50.300">
    <property type="entry name" value="P-loop containing nucleotide triphosphate hydrolases"/>
    <property type="match status" value="1"/>
</dbReference>
<reference evidence="4" key="1">
    <citation type="submission" date="2020-11" db="EMBL/GenBank/DDBJ databases">
        <authorList>
            <person name="Tran Van P."/>
        </authorList>
    </citation>
    <scope>NUCLEOTIDE SEQUENCE</scope>
</reference>
<evidence type="ECO:0000256" key="3">
    <source>
        <dbReference type="SAM" id="SignalP"/>
    </source>
</evidence>
<evidence type="ECO:0000256" key="1">
    <source>
        <dbReference type="ARBA" id="ARBA00022741"/>
    </source>
</evidence>
<feature type="signal peptide" evidence="3">
    <location>
        <begin position="1"/>
        <end position="18"/>
    </location>
</feature>
<protein>
    <submittedName>
        <fullName evidence="4">Uncharacterized protein</fullName>
    </submittedName>
</protein>
<dbReference type="GO" id="GO:0042626">
    <property type="term" value="F:ATPase-coupled transmembrane transporter activity"/>
    <property type="evidence" value="ECO:0007669"/>
    <property type="project" value="TreeGrafter"/>
</dbReference>
<proteinExistence type="predicted"/>
<evidence type="ECO:0000256" key="2">
    <source>
        <dbReference type="ARBA" id="ARBA00022840"/>
    </source>
</evidence>
<gene>
    <name evidence="4" type="ORF">TPSB3V08_LOCUS9361</name>
</gene>
<organism evidence="4">
    <name type="scientific">Timema poppense</name>
    <name type="common">Walking stick</name>
    <dbReference type="NCBI Taxonomy" id="170557"/>
    <lineage>
        <taxon>Eukaryota</taxon>
        <taxon>Metazoa</taxon>
        <taxon>Ecdysozoa</taxon>
        <taxon>Arthropoda</taxon>
        <taxon>Hexapoda</taxon>
        <taxon>Insecta</taxon>
        <taxon>Pterygota</taxon>
        <taxon>Neoptera</taxon>
        <taxon>Polyneoptera</taxon>
        <taxon>Phasmatodea</taxon>
        <taxon>Timematodea</taxon>
        <taxon>Timematoidea</taxon>
        <taxon>Timematidae</taxon>
        <taxon>Timema</taxon>
    </lineage>
</organism>
<dbReference type="PANTHER" id="PTHR24223">
    <property type="entry name" value="ATP-BINDING CASSETTE SUB-FAMILY C"/>
    <property type="match status" value="1"/>
</dbReference>
<dbReference type="SUPFAM" id="SSF52540">
    <property type="entry name" value="P-loop containing nucleoside triphosphate hydrolases"/>
    <property type="match status" value="1"/>
</dbReference>
<sequence>MLHGVASVKILFGSVVLAARSGEYISRRDQVSGLSRIVATDALIQKTVRRKFADCTVLTIAHRLLTVMDSDRTLVMDAGNVVELDHPYLLMENKNGFLYNMVQETGKSMAETLYKMAESRHFISRGCFIVYTRSHTIFVCGSGKHKTTKADLIRKVCNEAERTRPVCVSQCALGLY</sequence>
<dbReference type="InterPro" id="IPR050173">
    <property type="entry name" value="ABC_transporter_C-like"/>
</dbReference>
<keyword evidence="3" id="KW-0732">Signal</keyword>
<dbReference type="InterPro" id="IPR027417">
    <property type="entry name" value="P-loop_NTPase"/>
</dbReference>
<dbReference type="PANTHER" id="PTHR24223:SF448">
    <property type="entry name" value="FI20146P1-RELATED"/>
    <property type="match status" value="1"/>
</dbReference>
<accession>A0A7R9DIN2</accession>